<keyword evidence="7" id="KW-0325">Glycoprotein</keyword>
<keyword evidence="13" id="KW-1185">Reference proteome</keyword>
<evidence type="ECO:0000256" key="7">
    <source>
        <dbReference type="ARBA" id="ARBA00023180"/>
    </source>
</evidence>
<keyword evidence="4 11" id="KW-0732">Signal</keyword>
<evidence type="ECO:0000256" key="9">
    <source>
        <dbReference type="ARBA" id="ARBA00023765"/>
    </source>
</evidence>
<comment type="caution">
    <text evidence="12">The sequence shown here is derived from an EMBL/GenBank/DDBJ whole genome shotgun (WGS) entry which is preliminary data.</text>
</comment>
<reference evidence="13" key="1">
    <citation type="journal article" date="2016" name="Nat. Biotechnol.">
        <title>Sequencing wild and cultivated cassava and related species reveals extensive interspecific hybridization and genetic diversity.</title>
        <authorList>
            <person name="Bredeson J.V."/>
            <person name="Lyons J.B."/>
            <person name="Prochnik S.E."/>
            <person name="Wu G.A."/>
            <person name="Ha C.M."/>
            <person name="Edsinger-Gonzales E."/>
            <person name="Grimwood J."/>
            <person name="Schmutz J."/>
            <person name="Rabbi I.Y."/>
            <person name="Egesi C."/>
            <person name="Nauluvula P."/>
            <person name="Lebot V."/>
            <person name="Ndunguru J."/>
            <person name="Mkamilo G."/>
            <person name="Bart R.S."/>
            <person name="Setter T.L."/>
            <person name="Gleadow R.M."/>
            <person name="Kulakow P."/>
            <person name="Ferguson M.E."/>
            <person name="Rounsley S."/>
            <person name="Rokhsar D.S."/>
        </authorList>
    </citation>
    <scope>NUCLEOTIDE SEQUENCE [LARGE SCALE GENOMIC DNA]</scope>
    <source>
        <strain evidence="13">cv. AM560-2</strain>
    </source>
</reference>
<evidence type="ECO:0000256" key="1">
    <source>
        <dbReference type="ARBA" id="ARBA00004613"/>
    </source>
</evidence>
<comment type="function">
    <text evidence="10">Endoglycosidase which is a cell surface and extracellular matrix-degrading enzyme. Cleaves heparan sulfate proteoglycans (HSPGs) into heparan sulfate side chains and core proteoglycans.</text>
</comment>
<protein>
    <recommendedName>
        <fullName evidence="14">Heparanase-like protein 2</fullName>
    </recommendedName>
</protein>
<evidence type="ECO:0000256" key="6">
    <source>
        <dbReference type="ARBA" id="ARBA00023136"/>
    </source>
</evidence>
<dbReference type="EMBL" id="CM004387">
    <property type="protein sequence ID" value="OAY59400.1"/>
    <property type="molecule type" value="Genomic_DNA"/>
</dbReference>
<dbReference type="GO" id="GO:0005576">
    <property type="term" value="C:extracellular region"/>
    <property type="evidence" value="ECO:0007669"/>
    <property type="project" value="UniProtKB-SubCell"/>
</dbReference>
<dbReference type="OrthoDB" id="726732at2759"/>
<evidence type="ECO:0000256" key="11">
    <source>
        <dbReference type="SAM" id="SignalP"/>
    </source>
</evidence>
<dbReference type="GO" id="GO:0004566">
    <property type="term" value="F:beta-glucuronidase activity"/>
    <property type="evidence" value="ECO:0000318"/>
    <property type="project" value="GO_Central"/>
</dbReference>
<evidence type="ECO:0008006" key="14">
    <source>
        <dbReference type="Google" id="ProtNLM"/>
    </source>
</evidence>
<comment type="subcellular location">
    <subcellularLocation>
        <location evidence="9">Lysosome membrane</location>
        <topology evidence="9">Peripheral membrane protein</topology>
    </subcellularLocation>
    <subcellularLocation>
        <location evidence="1">Secreted</location>
    </subcellularLocation>
</comment>
<feature type="signal peptide" evidence="11">
    <location>
        <begin position="1"/>
        <end position="25"/>
    </location>
</feature>
<dbReference type="AlphaFoldDB" id="A0A2C9WJT6"/>
<organism evidence="12 13">
    <name type="scientific">Manihot esculenta</name>
    <name type="common">Cassava</name>
    <name type="synonym">Jatropha manihot</name>
    <dbReference type="NCBI Taxonomy" id="3983"/>
    <lineage>
        <taxon>Eukaryota</taxon>
        <taxon>Viridiplantae</taxon>
        <taxon>Streptophyta</taxon>
        <taxon>Embryophyta</taxon>
        <taxon>Tracheophyta</taxon>
        <taxon>Spermatophyta</taxon>
        <taxon>Magnoliopsida</taxon>
        <taxon>eudicotyledons</taxon>
        <taxon>Gunneridae</taxon>
        <taxon>Pentapetalae</taxon>
        <taxon>rosids</taxon>
        <taxon>fabids</taxon>
        <taxon>Malpighiales</taxon>
        <taxon>Euphorbiaceae</taxon>
        <taxon>Crotonoideae</taxon>
        <taxon>Manihoteae</taxon>
        <taxon>Manihot</taxon>
    </lineage>
</organism>
<comment type="similarity">
    <text evidence="2">Belongs to the glycosyl hydrolase 79 family.</text>
</comment>
<dbReference type="Gramene" id="Manes.01G029600.1.v8.1">
    <property type="protein sequence ID" value="Manes.01G029600.1.v8.1.CDS"/>
    <property type="gene ID" value="Manes.01G029600.v8.1"/>
</dbReference>
<keyword evidence="3" id="KW-0964">Secreted</keyword>
<keyword evidence="5" id="KW-0378">Hydrolase</keyword>
<name>A0A2C9WJT6_MANES</name>
<evidence type="ECO:0000256" key="2">
    <source>
        <dbReference type="ARBA" id="ARBA00009800"/>
    </source>
</evidence>
<evidence type="ECO:0000313" key="12">
    <source>
        <dbReference type="EMBL" id="OAY59400.1"/>
    </source>
</evidence>
<evidence type="ECO:0000313" key="13">
    <source>
        <dbReference type="Proteomes" id="UP000091857"/>
    </source>
</evidence>
<accession>A0A2C9WJT6</accession>
<dbReference type="Pfam" id="PF03662">
    <property type="entry name" value="Glyco_hydro_79n"/>
    <property type="match status" value="1"/>
</dbReference>
<dbReference type="InterPro" id="IPR017853">
    <property type="entry name" value="GH"/>
</dbReference>
<keyword evidence="8" id="KW-0458">Lysosome</keyword>
<evidence type="ECO:0000256" key="5">
    <source>
        <dbReference type="ARBA" id="ARBA00022801"/>
    </source>
</evidence>
<dbReference type="FunFam" id="3.20.20.80:FF:000023">
    <property type="entry name" value="heparanase-like protein 3"/>
    <property type="match status" value="1"/>
</dbReference>
<gene>
    <name evidence="12" type="ORF">MANES_01G029600v8</name>
</gene>
<dbReference type="PANTHER" id="PTHR14363">
    <property type="entry name" value="HEPARANASE-RELATED"/>
    <property type="match status" value="1"/>
</dbReference>
<feature type="chain" id="PRO_5012271312" description="Heparanase-like protein 2" evidence="11">
    <location>
        <begin position="26"/>
        <end position="525"/>
    </location>
</feature>
<evidence type="ECO:0000256" key="8">
    <source>
        <dbReference type="ARBA" id="ARBA00023228"/>
    </source>
</evidence>
<sequence length="525" mass="58575">MAEFKLLLLSSLLIFFLSRFNSVAAEDVQLTVKGLTSIAKTEDTFICATLDWWPSSKCDYGQCPWGRAGILNLNLKNKILVNAIKAFGNLRIRVGGSLEDQVVYKVGNAIKKFPHFKKSDKGMFGFSKGTLTMKRWDELNQLFNQTGVKLTFGLNALIGKLKSNDSNLWLRDWNPRNAHDLMKYTISKGYKIDSYELGNELSASGVSARLDPNQYAKDIIVLKKLIDKLYPDPETRPGVLGPAGFYEEKWFNKFFQATGPNIVEGVTHHIYNLGPGVDSTLIYKVQDPYYLDQIAETYKDLSSNIKEFAPWAGAWVGEAGGAYNSGGKDVSHTFANGFWYLDQLGMTSSFNHKVFCRQALIGGNYGLLNTTSFIPNPDYYGALLWHRLMGKEVLGASHNTTPYLRAYSHCSKNKPGIALLLINMSNQTSFSVSVLNDDSPYSDNYKLMNYKYGGIDKREEYHLTPKDGNIQSDVVLLNGTPLKLTTSLEIPEMKPVIVDPSSPITVVPDSIVYVTIKDFKAPACA</sequence>
<dbReference type="GO" id="GO:0005765">
    <property type="term" value="C:lysosomal membrane"/>
    <property type="evidence" value="ECO:0007669"/>
    <property type="project" value="UniProtKB-SubCell"/>
</dbReference>
<dbReference type="SUPFAM" id="SSF51445">
    <property type="entry name" value="(Trans)glycosidases"/>
    <property type="match status" value="1"/>
</dbReference>
<proteinExistence type="inferred from homology"/>
<evidence type="ECO:0000256" key="10">
    <source>
        <dbReference type="ARBA" id="ARBA00055929"/>
    </source>
</evidence>
<dbReference type="Proteomes" id="UP000091857">
    <property type="component" value="Chromosome 1"/>
</dbReference>
<dbReference type="InterPro" id="IPR005199">
    <property type="entry name" value="Glyco_hydro_79"/>
</dbReference>
<dbReference type="Gene3D" id="3.20.20.80">
    <property type="entry name" value="Glycosidases"/>
    <property type="match status" value="1"/>
</dbReference>
<dbReference type="PANTHER" id="PTHR14363:SF13">
    <property type="entry name" value="OS07G0598400 PROTEIN"/>
    <property type="match status" value="1"/>
</dbReference>
<keyword evidence="6" id="KW-0472">Membrane</keyword>
<evidence type="ECO:0000256" key="4">
    <source>
        <dbReference type="ARBA" id="ARBA00022729"/>
    </source>
</evidence>
<evidence type="ECO:0000256" key="3">
    <source>
        <dbReference type="ARBA" id="ARBA00022525"/>
    </source>
</evidence>